<gene>
    <name evidence="1" type="ORF">Aspvir_001571</name>
</gene>
<protein>
    <submittedName>
        <fullName evidence="1">Uncharacterized protein</fullName>
    </submittedName>
</protein>
<organism evidence="1 2">
    <name type="scientific">Aspergillus viridinutans</name>
    <dbReference type="NCBI Taxonomy" id="75553"/>
    <lineage>
        <taxon>Eukaryota</taxon>
        <taxon>Fungi</taxon>
        <taxon>Dikarya</taxon>
        <taxon>Ascomycota</taxon>
        <taxon>Pezizomycotina</taxon>
        <taxon>Eurotiomycetes</taxon>
        <taxon>Eurotiomycetidae</taxon>
        <taxon>Eurotiales</taxon>
        <taxon>Aspergillaceae</taxon>
        <taxon>Aspergillus</taxon>
        <taxon>Aspergillus subgen. Fumigati</taxon>
    </lineage>
</organism>
<dbReference type="GeneID" id="66929553"/>
<evidence type="ECO:0000313" key="1">
    <source>
        <dbReference type="EMBL" id="GIJ99439.1"/>
    </source>
</evidence>
<dbReference type="AlphaFoldDB" id="A0A9P3F2C2"/>
<reference evidence="1 2" key="1">
    <citation type="submission" date="2021-02" db="EMBL/GenBank/DDBJ databases">
        <title>Pan-genome distribution and transcriptional activeness of fungal secondary metabolism genes in Aspergillus section Fumigati.</title>
        <authorList>
            <person name="Takahashi H."/>
            <person name="Umemura M."/>
            <person name="Ninomiya A."/>
            <person name="Kusuya Y."/>
            <person name="Urayama S."/>
            <person name="Shimizu M."/>
            <person name="Watanabe A."/>
            <person name="Kamei K."/>
            <person name="Yaguchi T."/>
            <person name="Hagiwara D."/>
        </authorList>
    </citation>
    <scope>NUCLEOTIDE SEQUENCE [LARGE SCALE GENOMIC DNA]</scope>
    <source>
        <strain evidence="1 2">IFM 47045</strain>
    </source>
</reference>
<name>A0A9P3F2C2_ASPVI</name>
<keyword evidence="2" id="KW-1185">Reference proteome</keyword>
<sequence>MTIESDDIIWFDDDEYIGAEISFPSGSVWKLSSKIREHDYYEAQADCELFGIQSEARGVFVCSKVSGNGPPTAVIKIRLQIPWFKTARKRPEVRAEQATLEFPSSWNSEIEALSHLTKARCSSTPSLFAWKADTQTHNEWVPGGYKLSILMEKLPGSDPSDLFITSQMPLVERDRLRMAFKAAWL</sequence>
<evidence type="ECO:0000313" key="2">
    <source>
        <dbReference type="Proteomes" id="UP000710440"/>
    </source>
</evidence>
<comment type="caution">
    <text evidence="1">The sequence shown here is derived from an EMBL/GenBank/DDBJ whole genome shotgun (WGS) entry which is preliminary data.</text>
</comment>
<dbReference type="Proteomes" id="UP000710440">
    <property type="component" value="Unassembled WGS sequence"/>
</dbReference>
<accession>A0A9P3F2C2</accession>
<proteinExistence type="predicted"/>
<dbReference type="EMBL" id="BOPL01000001">
    <property type="protein sequence ID" value="GIJ99439.1"/>
    <property type="molecule type" value="Genomic_DNA"/>
</dbReference>
<dbReference type="RefSeq" id="XP_043122626.1">
    <property type="nucleotide sequence ID" value="XM_043266691.1"/>
</dbReference>
<dbReference type="OrthoDB" id="4499747at2759"/>